<accession>A0AAV7TX26</accession>
<dbReference type="AlphaFoldDB" id="A0AAV7TX26"/>
<organism evidence="2 3">
    <name type="scientific">Pleurodeles waltl</name>
    <name type="common">Iberian ribbed newt</name>
    <dbReference type="NCBI Taxonomy" id="8319"/>
    <lineage>
        <taxon>Eukaryota</taxon>
        <taxon>Metazoa</taxon>
        <taxon>Chordata</taxon>
        <taxon>Craniata</taxon>
        <taxon>Vertebrata</taxon>
        <taxon>Euteleostomi</taxon>
        <taxon>Amphibia</taxon>
        <taxon>Batrachia</taxon>
        <taxon>Caudata</taxon>
        <taxon>Salamandroidea</taxon>
        <taxon>Salamandridae</taxon>
        <taxon>Pleurodelinae</taxon>
        <taxon>Pleurodeles</taxon>
    </lineage>
</organism>
<evidence type="ECO:0000313" key="2">
    <source>
        <dbReference type="EMBL" id="KAJ1181207.1"/>
    </source>
</evidence>
<evidence type="ECO:0000313" key="3">
    <source>
        <dbReference type="Proteomes" id="UP001066276"/>
    </source>
</evidence>
<comment type="caution">
    <text evidence="2">The sequence shown here is derived from an EMBL/GenBank/DDBJ whole genome shotgun (WGS) entry which is preliminary data.</text>
</comment>
<keyword evidence="3" id="KW-1185">Reference proteome</keyword>
<feature type="compositionally biased region" description="Polar residues" evidence="1">
    <location>
        <begin position="60"/>
        <end position="70"/>
    </location>
</feature>
<feature type="region of interest" description="Disordered" evidence="1">
    <location>
        <begin position="60"/>
        <end position="89"/>
    </location>
</feature>
<dbReference type="Proteomes" id="UP001066276">
    <property type="component" value="Chromosome 3_2"/>
</dbReference>
<name>A0AAV7TX26_PLEWA</name>
<gene>
    <name evidence="2" type="ORF">NDU88_006417</name>
</gene>
<reference evidence="2" key="1">
    <citation type="journal article" date="2022" name="bioRxiv">
        <title>Sequencing and chromosome-scale assembly of the giantPleurodeles waltlgenome.</title>
        <authorList>
            <person name="Brown T."/>
            <person name="Elewa A."/>
            <person name="Iarovenko S."/>
            <person name="Subramanian E."/>
            <person name="Araus A.J."/>
            <person name="Petzold A."/>
            <person name="Susuki M."/>
            <person name="Suzuki K.-i.T."/>
            <person name="Hayashi T."/>
            <person name="Toyoda A."/>
            <person name="Oliveira C."/>
            <person name="Osipova E."/>
            <person name="Leigh N.D."/>
            <person name="Simon A."/>
            <person name="Yun M.H."/>
        </authorList>
    </citation>
    <scope>NUCLEOTIDE SEQUENCE</scope>
    <source>
        <strain evidence="2">20211129_DDA</strain>
        <tissue evidence="2">Liver</tissue>
    </source>
</reference>
<evidence type="ECO:0000256" key="1">
    <source>
        <dbReference type="SAM" id="MobiDB-lite"/>
    </source>
</evidence>
<dbReference type="EMBL" id="JANPWB010000006">
    <property type="protein sequence ID" value="KAJ1181207.1"/>
    <property type="molecule type" value="Genomic_DNA"/>
</dbReference>
<protein>
    <submittedName>
        <fullName evidence="2">Uncharacterized protein</fullName>
    </submittedName>
</protein>
<proteinExistence type="predicted"/>
<sequence>MPLTAETTSVSLVRSSITQAKDVPHSVSCHTKPVVVARVFAARALPMELGRVTRALCRSTRGNQQGSLRQQYEAAPPTDPDSRPINPNVSAADAIDLCSQYKR</sequence>